<reference evidence="2" key="1">
    <citation type="submission" date="2014-10" db="EMBL/GenBank/DDBJ databases">
        <authorList>
            <person name="King R."/>
        </authorList>
    </citation>
    <scope>NUCLEOTIDE SEQUENCE [LARGE SCALE GENOMIC DNA]</scope>
    <source>
        <strain evidence="2">A3/5</strain>
    </source>
</reference>
<dbReference type="Proteomes" id="UP000245910">
    <property type="component" value="Chromosome II"/>
</dbReference>
<evidence type="ECO:0000313" key="2">
    <source>
        <dbReference type="Proteomes" id="UP000245910"/>
    </source>
</evidence>
<accession>A0A2L2SVZ0</accession>
<proteinExistence type="predicted"/>
<dbReference type="AlphaFoldDB" id="A0A2L2SVZ0"/>
<keyword evidence="2" id="KW-1185">Reference proteome</keyword>
<sequence>MYCCAALHASHCEKAGSQASKRKYHYPYQDRAKLPCDKAKRGLQDYTHTESPNSKEFNFDWPSSSSCYTPYCPDGNQIWMRGNRGLGPCQALLGSWTDDHDDTFVPD</sequence>
<dbReference type="EMBL" id="LN649230">
    <property type="protein sequence ID" value="CEI60788.1"/>
    <property type="molecule type" value="Genomic_DNA"/>
</dbReference>
<name>A0A2L2SVZ0_9HYPO</name>
<evidence type="ECO:0000313" key="1">
    <source>
        <dbReference type="EMBL" id="CEI60788.1"/>
    </source>
</evidence>
<protein>
    <submittedName>
        <fullName evidence="1">Uncharacterized protein</fullName>
    </submittedName>
</protein>
<organism evidence="1 2">
    <name type="scientific">Fusarium venenatum</name>
    <dbReference type="NCBI Taxonomy" id="56646"/>
    <lineage>
        <taxon>Eukaryota</taxon>
        <taxon>Fungi</taxon>
        <taxon>Dikarya</taxon>
        <taxon>Ascomycota</taxon>
        <taxon>Pezizomycotina</taxon>
        <taxon>Sordariomycetes</taxon>
        <taxon>Hypocreomycetidae</taxon>
        <taxon>Hypocreales</taxon>
        <taxon>Nectriaceae</taxon>
        <taxon>Fusarium</taxon>
    </lineage>
</organism>